<dbReference type="CDD" id="cd02440">
    <property type="entry name" value="AdoMet_MTases"/>
    <property type="match status" value="1"/>
</dbReference>
<dbReference type="RefSeq" id="WP_305944889.1">
    <property type="nucleotide sequence ID" value="NZ_JAUZVY010000002.1"/>
</dbReference>
<dbReference type="SUPFAM" id="SSF88697">
    <property type="entry name" value="PUA domain-like"/>
    <property type="match status" value="1"/>
</dbReference>
<evidence type="ECO:0000256" key="2">
    <source>
        <dbReference type="ARBA" id="ARBA00022490"/>
    </source>
</evidence>
<dbReference type="Proteomes" id="UP001236258">
    <property type="component" value="Unassembled WGS sequence"/>
</dbReference>
<dbReference type="GO" id="GO:0032259">
    <property type="term" value="P:methylation"/>
    <property type="evidence" value="ECO:0007669"/>
    <property type="project" value="UniProtKB-KW"/>
</dbReference>
<dbReference type="InterPro" id="IPR029063">
    <property type="entry name" value="SAM-dependent_MTases_sf"/>
</dbReference>
<dbReference type="Gene3D" id="2.30.130.10">
    <property type="entry name" value="PUA domain"/>
    <property type="match status" value="1"/>
</dbReference>
<evidence type="ECO:0000259" key="9">
    <source>
        <dbReference type="SMART" id="SM00359"/>
    </source>
</evidence>
<name>A0ABT9GP91_9GAMM</name>
<dbReference type="Gene3D" id="3.30.750.80">
    <property type="entry name" value="RNA methyltransferase domain (HRMD) like"/>
    <property type="match status" value="1"/>
</dbReference>
<dbReference type="CDD" id="cd21153">
    <property type="entry name" value="PUA_RlmI"/>
    <property type="match status" value="1"/>
</dbReference>
<keyword evidence="7" id="KW-0694">RNA-binding</keyword>
<keyword evidence="5 10" id="KW-0808">Transferase</keyword>
<dbReference type="EMBL" id="JAUZVY010000002">
    <property type="protein sequence ID" value="MDP4528779.1"/>
    <property type="molecule type" value="Genomic_DNA"/>
</dbReference>
<evidence type="ECO:0000256" key="6">
    <source>
        <dbReference type="ARBA" id="ARBA00022691"/>
    </source>
</evidence>
<evidence type="ECO:0000313" key="11">
    <source>
        <dbReference type="Proteomes" id="UP001236258"/>
    </source>
</evidence>
<keyword evidence="4 10" id="KW-0489">Methyltransferase</keyword>
<protein>
    <submittedName>
        <fullName evidence="10">Class I SAM-dependent methyltransferase</fullName>
        <ecNumber evidence="10">2.1.1.-</ecNumber>
    </submittedName>
</protein>
<evidence type="ECO:0000313" key="10">
    <source>
        <dbReference type="EMBL" id="MDP4528779.1"/>
    </source>
</evidence>
<dbReference type="Gene3D" id="3.40.50.150">
    <property type="entry name" value="Vaccinia Virus protein VP39"/>
    <property type="match status" value="1"/>
</dbReference>
<evidence type="ECO:0000256" key="4">
    <source>
        <dbReference type="ARBA" id="ARBA00022603"/>
    </source>
</evidence>
<comment type="caution">
    <text evidence="10">The sequence shown here is derived from an EMBL/GenBank/DDBJ whole genome shotgun (WGS) entry which is preliminary data.</text>
</comment>
<keyword evidence="3" id="KW-0698">rRNA processing</keyword>
<keyword evidence="6" id="KW-0949">S-adenosyl-L-methionine</keyword>
<dbReference type="PROSITE" id="PS50890">
    <property type="entry name" value="PUA"/>
    <property type="match status" value="1"/>
</dbReference>
<evidence type="ECO:0000256" key="7">
    <source>
        <dbReference type="ARBA" id="ARBA00022884"/>
    </source>
</evidence>
<dbReference type="InterPro" id="IPR019614">
    <property type="entry name" value="SAM-dep_methyl-trfase"/>
</dbReference>
<accession>A0ABT9GP91</accession>
<sequence>MSNAKTYPIVTLAAGREKALKRRHPWIFSKAVHAVKGTPNAGDTVDVVSFDQKWLCRAAYSPKSQIRLRVWTDQQSEAIDQAFFEKRIQRAQGLRSLWFAGQDTTGYRLVAAESDDLPGIIIDRFADVLVCQLLSAGAEANRKHLLAALKALYPSCSIYDRSDVEVRKKEGLELKSGWLHQPLASTEVTIREHGMQILVDVAEGHKTGFYLDQRANRLRLRQLAAGKTVLNCFSYTGTFGVAALLGGATAVINVDASESALALSERQLALNGLQPEQASHVKQDVFKLLRQYKEEGKQFDLLILDPPKFADNKGQLMGACRGYKDINRVAMQLVKPGGLLLTFSCSGLMEDSLFQKVVADAALDAGRDCLFVERMQQDADHPVASFYPEGHYLKGLICYLP</sequence>
<dbReference type="SMART" id="SM00359">
    <property type="entry name" value="PUA"/>
    <property type="match status" value="1"/>
</dbReference>
<dbReference type="CDD" id="cd11572">
    <property type="entry name" value="RlmI_M_like"/>
    <property type="match status" value="1"/>
</dbReference>
<dbReference type="Pfam" id="PF10672">
    <property type="entry name" value="Methyltrans_SAM"/>
    <property type="match status" value="1"/>
</dbReference>
<dbReference type="InterPro" id="IPR036974">
    <property type="entry name" value="PUA_sf"/>
</dbReference>
<evidence type="ECO:0000256" key="8">
    <source>
        <dbReference type="ARBA" id="ARBA00038091"/>
    </source>
</evidence>
<feature type="domain" description="PUA" evidence="9">
    <location>
        <begin position="8"/>
        <end position="93"/>
    </location>
</feature>
<dbReference type="PANTHER" id="PTHR42873:SF1">
    <property type="entry name" value="S-ADENOSYLMETHIONINE-DEPENDENT METHYLTRANSFERASE DOMAIN-CONTAINING PROTEIN"/>
    <property type="match status" value="1"/>
</dbReference>
<evidence type="ECO:0000256" key="3">
    <source>
        <dbReference type="ARBA" id="ARBA00022552"/>
    </source>
</evidence>
<dbReference type="PANTHER" id="PTHR42873">
    <property type="entry name" value="RIBOSOMAL RNA LARGE SUBUNIT METHYLTRANSFERASE"/>
    <property type="match status" value="1"/>
</dbReference>
<dbReference type="InterPro" id="IPR015947">
    <property type="entry name" value="PUA-like_sf"/>
</dbReference>
<evidence type="ECO:0000256" key="5">
    <source>
        <dbReference type="ARBA" id="ARBA00022679"/>
    </source>
</evidence>
<proteinExistence type="inferred from homology"/>
<comment type="similarity">
    <text evidence="8">Belongs to the methyltransferase superfamily. RlmI family.</text>
</comment>
<dbReference type="EC" id="2.1.1.-" evidence="10"/>
<evidence type="ECO:0000256" key="1">
    <source>
        <dbReference type="ARBA" id="ARBA00004496"/>
    </source>
</evidence>
<keyword evidence="2" id="KW-0963">Cytoplasm</keyword>
<reference evidence="10 11" key="1">
    <citation type="submission" date="2023-08" db="EMBL/GenBank/DDBJ databases">
        <authorList>
            <person name="Joshi A."/>
            <person name="Thite S."/>
        </authorList>
    </citation>
    <scope>NUCLEOTIDE SEQUENCE [LARGE SCALE GENOMIC DNA]</scope>
    <source>
        <strain evidence="10 11">1E1</strain>
    </source>
</reference>
<gene>
    <name evidence="10" type="ORF">Q3O59_07000</name>
</gene>
<dbReference type="InterPro" id="IPR041532">
    <property type="entry name" value="RlmI-like_PUA"/>
</dbReference>
<dbReference type="SUPFAM" id="SSF53335">
    <property type="entry name" value="S-adenosyl-L-methionine-dependent methyltransferases"/>
    <property type="match status" value="1"/>
</dbReference>
<comment type="subcellular location">
    <subcellularLocation>
        <location evidence="1">Cytoplasm</location>
    </subcellularLocation>
</comment>
<dbReference type="InterPro" id="IPR002478">
    <property type="entry name" value="PUA"/>
</dbReference>
<keyword evidence="11" id="KW-1185">Reference proteome</keyword>
<dbReference type="GO" id="GO:0008168">
    <property type="term" value="F:methyltransferase activity"/>
    <property type="evidence" value="ECO:0007669"/>
    <property type="project" value="UniProtKB-KW"/>
</dbReference>
<organism evidence="10 11">
    <name type="scientific">Alkalimonas delamerensis</name>
    <dbReference type="NCBI Taxonomy" id="265981"/>
    <lineage>
        <taxon>Bacteria</taxon>
        <taxon>Pseudomonadati</taxon>
        <taxon>Pseudomonadota</taxon>
        <taxon>Gammaproteobacteria</taxon>
        <taxon>Alkalimonas</taxon>
    </lineage>
</organism>
<dbReference type="Pfam" id="PF17785">
    <property type="entry name" value="PUA_3"/>
    <property type="match status" value="1"/>
</dbReference>